<evidence type="ECO:0000259" key="3">
    <source>
        <dbReference type="Pfam" id="PF18417"/>
    </source>
</evidence>
<dbReference type="Proteomes" id="UP000076079">
    <property type="component" value="Chromosome"/>
</dbReference>
<dbReference type="PATRIC" id="fig|1813736.3.peg.2984"/>
<sequence>MAITFRIHPAIGIARVGDSPDEFFVGPESPGEGPALNSPDGASSSPGTYKDAQHRIKRQGARFRIYACTEDASGLLTAAREVTASEASIEWEVHLVNGKAAGPRLNGKGRRNADQPESALVIDAGPNRITGVNRPSAAMHGTFQTTFDVQLGDLLTDSAGRLIVLGGHGRSQSLPGRPLPDFADNDGWCDDTADGPVRAMVHLHGAASAVAATPAWVVVAPPDFAPPLGNVVTLYDAVFDVMARRDPALAVSDAATVSFTRHIYPVLRCVSQLHHVSELAARRHGPGGSQHFLSRLTELSSALSQHEDARREIFEALRSPRTGIGRMPKVPSLALQKAPGTTLTEVQYARMERWASGRFEPDWPGREPAPLALEELPETERPHALDRAALDACVGGPFFPGIEVSRLVLDDRIYDAANAFRIDPQLAPGTLTAPMAVPWQADFNDCNVDGADWWPAQRPNQIQRGGERHADWVPPEWSGPGTERHRAMVEKWAELGFVVARTVDGAVQYVEEERFITP</sequence>
<dbReference type="InterPro" id="IPR041168">
    <property type="entry name" value="LodA_N"/>
</dbReference>
<dbReference type="Pfam" id="PF18417">
    <property type="entry name" value="LodA_C"/>
    <property type="match status" value="1"/>
</dbReference>
<organism evidence="4 5">
    <name type="scientific">Luteitalea pratensis</name>
    <dbReference type="NCBI Taxonomy" id="1855912"/>
    <lineage>
        <taxon>Bacteria</taxon>
        <taxon>Pseudomonadati</taxon>
        <taxon>Acidobacteriota</taxon>
        <taxon>Vicinamibacteria</taxon>
        <taxon>Vicinamibacterales</taxon>
        <taxon>Vicinamibacteraceae</taxon>
        <taxon>Luteitalea</taxon>
    </lineage>
</organism>
<gene>
    <name evidence="4" type="primary">lodA_2</name>
    <name evidence="4" type="ORF">LuPra_02797</name>
</gene>
<dbReference type="RefSeq" id="WP_110171317.1">
    <property type="nucleotide sequence ID" value="NZ_CP015136.1"/>
</dbReference>
<evidence type="ECO:0000259" key="2">
    <source>
        <dbReference type="Pfam" id="PF17990"/>
    </source>
</evidence>
<dbReference type="KEGG" id="abac:LuPra_02797"/>
<dbReference type="STRING" id="1855912.LuPra_02797"/>
<dbReference type="AlphaFoldDB" id="A0A143PNA5"/>
<dbReference type="EMBL" id="CP015136">
    <property type="protein sequence ID" value="AMY09578.1"/>
    <property type="molecule type" value="Genomic_DNA"/>
</dbReference>
<feature type="domain" description="L-Lysine epsilon oxidase N-terminal" evidence="2">
    <location>
        <begin position="8"/>
        <end position="219"/>
    </location>
</feature>
<dbReference type="OrthoDB" id="336698at2"/>
<evidence type="ECO:0000313" key="5">
    <source>
        <dbReference type="Proteomes" id="UP000076079"/>
    </source>
</evidence>
<evidence type="ECO:0000313" key="4">
    <source>
        <dbReference type="EMBL" id="AMY09578.1"/>
    </source>
</evidence>
<feature type="region of interest" description="Disordered" evidence="1">
    <location>
        <begin position="18"/>
        <end position="51"/>
    </location>
</feature>
<keyword evidence="4" id="KW-0560">Oxidoreductase</keyword>
<keyword evidence="5" id="KW-1185">Reference proteome</keyword>
<feature type="domain" description="L-lysine epsilon oxidase C-terminal" evidence="3">
    <location>
        <begin position="341"/>
        <end position="461"/>
    </location>
</feature>
<dbReference type="InterPro" id="IPR041173">
    <property type="entry name" value="LodA_C"/>
</dbReference>
<reference evidence="4 5" key="1">
    <citation type="journal article" date="2016" name="Genome Announc.">
        <title>First Complete Genome Sequence of a Subdivision 6 Acidobacterium Strain.</title>
        <authorList>
            <person name="Huang S."/>
            <person name="Vieira S."/>
            <person name="Bunk B."/>
            <person name="Riedel T."/>
            <person name="Sproer C."/>
            <person name="Overmann J."/>
        </authorList>
    </citation>
    <scope>NUCLEOTIDE SEQUENCE [LARGE SCALE GENOMIC DNA]</scope>
    <source>
        <strain evidence="5">DSM 100886 HEG_-6_39</strain>
    </source>
</reference>
<name>A0A143PNA5_LUTPR</name>
<dbReference type="Pfam" id="PF17990">
    <property type="entry name" value="LodA_N"/>
    <property type="match status" value="1"/>
</dbReference>
<proteinExistence type="predicted"/>
<protein>
    <submittedName>
        <fullName evidence="4">L-lysine 6-oxidase</fullName>
        <ecNumber evidence="4">1.4.3.20</ecNumber>
    </submittedName>
</protein>
<dbReference type="GO" id="GO:0033736">
    <property type="term" value="F:L-lysine 6-oxidase activity"/>
    <property type="evidence" value="ECO:0007669"/>
    <property type="project" value="UniProtKB-EC"/>
</dbReference>
<reference evidence="5" key="2">
    <citation type="submission" date="2016-04" db="EMBL/GenBank/DDBJ databases">
        <title>First Complete Genome Sequence of a Subdivision 6 Acidobacterium.</title>
        <authorList>
            <person name="Huang S."/>
            <person name="Vieira S."/>
            <person name="Bunk B."/>
            <person name="Riedel T."/>
            <person name="Sproeer C."/>
            <person name="Overmann J."/>
        </authorList>
    </citation>
    <scope>NUCLEOTIDE SEQUENCE [LARGE SCALE GENOMIC DNA]</scope>
    <source>
        <strain evidence="5">DSM 100886 HEG_-6_39</strain>
    </source>
</reference>
<dbReference type="EC" id="1.4.3.20" evidence="4"/>
<accession>A0A143PNA5</accession>
<evidence type="ECO:0000256" key="1">
    <source>
        <dbReference type="SAM" id="MobiDB-lite"/>
    </source>
</evidence>